<keyword evidence="1" id="KW-0812">Transmembrane</keyword>
<accession>A0ABN7S1H6</accession>
<dbReference type="EMBL" id="CAJRAY010000077">
    <property type="protein sequence ID" value="CAG5090847.1"/>
    <property type="molecule type" value="Genomic_DNA"/>
</dbReference>
<evidence type="ECO:0008006" key="4">
    <source>
        <dbReference type="Google" id="ProtNLM"/>
    </source>
</evidence>
<proteinExistence type="predicted"/>
<protein>
    <recommendedName>
        <fullName evidence="4">Cytochrome c oxidase subunit 2A</fullName>
    </recommendedName>
</protein>
<sequence length="41" mass="4665">MSRDRSDKEKDTLKGTFTSVMLLGGFIALSWLGVFILFINR</sequence>
<keyword evidence="1" id="KW-0472">Membrane</keyword>
<feature type="transmembrane region" description="Helical" evidence="1">
    <location>
        <begin position="20"/>
        <end position="39"/>
    </location>
</feature>
<name>A0ABN7S1H6_THEXY</name>
<evidence type="ECO:0000256" key="1">
    <source>
        <dbReference type="SAM" id="Phobius"/>
    </source>
</evidence>
<dbReference type="Proteomes" id="UP000681526">
    <property type="component" value="Unassembled WGS sequence"/>
</dbReference>
<evidence type="ECO:0000313" key="2">
    <source>
        <dbReference type="EMBL" id="CAG5090847.1"/>
    </source>
</evidence>
<gene>
    <name evidence="2" type="primary">txxe 2979</name>
    <name evidence="2" type="ORF">TXXE_14765</name>
</gene>
<evidence type="ECO:0000313" key="3">
    <source>
        <dbReference type="Proteomes" id="UP000681526"/>
    </source>
</evidence>
<keyword evidence="3" id="KW-1185">Reference proteome</keyword>
<organism evidence="2 3">
    <name type="scientific">Thermobacillus xylanilyticus</name>
    <dbReference type="NCBI Taxonomy" id="76633"/>
    <lineage>
        <taxon>Bacteria</taxon>
        <taxon>Bacillati</taxon>
        <taxon>Bacillota</taxon>
        <taxon>Bacilli</taxon>
        <taxon>Bacillales</taxon>
        <taxon>Paenibacillaceae</taxon>
        <taxon>Thermobacillus</taxon>
    </lineage>
</organism>
<comment type="caution">
    <text evidence="2">The sequence shown here is derived from an EMBL/GenBank/DDBJ whole genome shotgun (WGS) entry which is preliminary data.</text>
</comment>
<keyword evidence="1" id="KW-1133">Transmembrane helix</keyword>
<reference evidence="2 3" key="1">
    <citation type="submission" date="2021-04" db="EMBL/GenBank/DDBJ databases">
        <authorList>
            <person name="Rakotoarivonina H."/>
        </authorList>
    </citation>
    <scope>NUCLEOTIDE SEQUENCE [LARGE SCALE GENOMIC DNA]</scope>
    <source>
        <strain evidence="2 3">XE</strain>
    </source>
</reference>